<dbReference type="EMBL" id="MU251506">
    <property type="protein sequence ID" value="KAG9233315.1"/>
    <property type="molecule type" value="Genomic_DNA"/>
</dbReference>
<feature type="transmembrane region" description="Helical" evidence="1">
    <location>
        <begin position="128"/>
        <end position="153"/>
    </location>
</feature>
<keyword evidence="3" id="KW-1185">Reference proteome</keyword>
<feature type="transmembrane region" description="Helical" evidence="1">
    <location>
        <begin position="189"/>
        <end position="209"/>
    </location>
</feature>
<keyword evidence="1" id="KW-0812">Transmembrane</keyword>
<feature type="transmembrane region" description="Helical" evidence="1">
    <location>
        <begin position="85"/>
        <end position="108"/>
    </location>
</feature>
<dbReference type="AlphaFoldDB" id="A0A9P7YHS5"/>
<organism evidence="2 3">
    <name type="scientific">Amylocarpus encephaloides</name>
    <dbReference type="NCBI Taxonomy" id="45428"/>
    <lineage>
        <taxon>Eukaryota</taxon>
        <taxon>Fungi</taxon>
        <taxon>Dikarya</taxon>
        <taxon>Ascomycota</taxon>
        <taxon>Pezizomycotina</taxon>
        <taxon>Leotiomycetes</taxon>
        <taxon>Helotiales</taxon>
        <taxon>Helotiales incertae sedis</taxon>
        <taxon>Amylocarpus</taxon>
    </lineage>
</organism>
<comment type="caution">
    <text evidence="2">The sequence shown here is derived from an EMBL/GenBank/DDBJ whole genome shotgun (WGS) entry which is preliminary data.</text>
</comment>
<accession>A0A9P7YHS5</accession>
<evidence type="ECO:0000313" key="3">
    <source>
        <dbReference type="Proteomes" id="UP000824998"/>
    </source>
</evidence>
<sequence length="749" mass="83362">MWQRSEPGMNLPTVEVTASTPLRANFDSDYRKGPTSLYESSDVDDGKDTSIENGKPQWNTIFHLNREPLPEHSDIYFGKTDWRSIANILLAIYATFFSGISLAIAIRQPRYGNLISPTGPLIPSTADLLFSLFSKSIEIASAGVYITFIGQFLTRRSLRSRGIGLTDIALREWLLQPGFVIWHWDNLKFASTTILGFTTLLTAIGIFFFTSASNTLVSPHVATGQWETSRFYGNVEQDFGNVILLKKNCWSPIDAQLDTLNPGESCVNILASGWAHQDMNNYMKDWSRKATEGSNFSSNISFRPKATSSIFEDTKTAGSWVERASSNLTSQSLKYGRVVNNITLSMPHPVVYYSARTEFPDPVKGSGFGEHTVKASVVSPTSNTLCVNMNRSEVEPLVYVEFPNARFTTNSAGRKIAATDWFNDVAGDASLRPNLTRTGVEDIFKWGPAYSRKFPLFKQWPIDYNSIFNITVLKSDSIYLLIKSPNTTDYTICQMSGRLSPDCLTKHTQKVGAQKLNSECGSDEMSFKQSIAPAIFHSKPSTDFRDYLGAWATAVGLNGGEFNSNNSNSHVLSQLIVTNSSGKVPSLNVSMPSIAEALAVSSNSMLIKASIDATFDNRTVPKAPTAPTLFPYDVIVQNQQYKSGPPDPWQAILYPILVIIFVANFYCLTYFLRELGLVVDFLDPQNLFSVAIESPDESERSAAGKGFVVHHNDAAWNLRRDSNRKLIFKRRRVEEVALNEKSDLDDNWI</sequence>
<keyword evidence="1" id="KW-0472">Membrane</keyword>
<keyword evidence="1" id="KW-1133">Transmembrane helix</keyword>
<dbReference type="Proteomes" id="UP000824998">
    <property type="component" value="Unassembled WGS sequence"/>
</dbReference>
<dbReference type="OrthoDB" id="4721035at2759"/>
<proteinExistence type="predicted"/>
<reference evidence="2" key="1">
    <citation type="journal article" date="2021" name="IMA Fungus">
        <title>Genomic characterization of three marine fungi, including Emericellopsis atlantica sp. nov. with signatures of a generalist lifestyle and marine biomass degradation.</title>
        <authorList>
            <person name="Hagestad O.C."/>
            <person name="Hou L."/>
            <person name="Andersen J.H."/>
            <person name="Hansen E.H."/>
            <person name="Altermark B."/>
            <person name="Li C."/>
            <person name="Kuhnert E."/>
            <person name="Cox R.J."/>
            <person name="Crous P.W."/>
            <person name="Spatafora J.W."/>
            <person name="Lail K."/>
            <person name="Amirebrahimi M."/>
            <person name="Lipzen A."/>
            <person name="Pangilinan J."/>
            <person name="Andreopoulos W."/>
            <person name="Hayes R.D."/>
            <person name="Ng V."/>
            <person name="Grigoriev I.V."/>
            <person name="Jackson S.A."/>
            <person name="Sutton T.D.S."/>
            <person name="Dobson A.D.W."/>
            <person name="Rama T."/>
        </authorList>
    </citation>
    <scope>NUCLEOTIDE SEQUENCE</scope>
    <source>
        <strain evidence="2">TRa018bII</strain>
    </source>
</reference>
<feature type="transmembrane region" description="Helical" evidence="1">
    <location>
        <begin position="652"/>
        <end position="672"/>
    </location>
</feature>
<name>A0A9P7YHS5_9HELO</name>
<evidence type="ECO:0000313" key="2">
    <source>
        <dbReference type="EMBL" id="KAG9233315.1"/>
    </source>
</evidence>
<evidence type="ECO:0000256" key="1">
    <source>
        <dbReference type="SAM" id="Phobius"/>
    </source>
</evidence>
<protein>
    <submittedName>
        <fullName evidence="2">Uncharacterized protein</fullName>
    </submittedName>
</protein>
<gene>
    <name evidence="2" type="ORF">BJ875DRAFT_485252</name>
</gene>